<keyword evidence="1" id="KW-0472">Membrane</keyword>
<dbReference type="EMBL" id="JBBNAE010000005">
    <property type="protein sequence ID" value="KAK9123583.1"/>
    <property type="molecule type" value="Genomic_DNA"/>
</dbReference>
<accession>A0AAP0IXM8</accession>
<comment type="caution">
    <text evidence="2">The sequence shown here is derived from an EMBL/GenBank/DDBJ whole genome shotgun (WGS) entry which is preliminary data.</text>
</comment>
<sequence>MKLRFHIYYLSYFIVFVYITHFSDLVYLFLVHLVHVLTHFPRQTSIPETVDTSFGTLTRHIEVHRLIIHRLVRCSSEKELGVFKLHLEAVSSTSKPAFLGHSKEYYNLFNTDFSSHLLGVRRNLIPSLIPSQFLTLVNYVSLDLRFGNTMERQMDKQTGVAQACKYERDVFWFTHFAEGSKSASSSTSQICSSIFRLDAWIQQEPNRTIKNINNGMIISIQCVICERGFVGYNPFTNAFGKFSYFHFANCAYSWSESLMTGLSKIIANVRVFGADDPALETTT</sequence>
<evidence type="ECO:0000256" key="1">
    <source>
        <dbReference type="SAM" id="Phobius"/>
    </source>
</evidence>
<protein>
    <submittedName>
        <fullName evidence="2">Uncharacterized protein</fullName>
    </submittedName>
</protein>
<evidence type="ECO:0000313" key="2">
    <source>
        <dbReference type="EMBL" id="KAK9123583.1"/>
    </source>
</evidence>
<keyword evidence="1" id="KW-1133">Transmembrane helix</keyword>
<reference evidence="2 3" key="1">
    <citation type="submission" date="2024-01" db="EMBL/GenBank/DDBJ databases">
        <title>Genome assemblies of Stephania.</title>
        <authorList>
            <person name="Yang L."/>
        </authorList>
    </citation>
    <scope>NUCLEOTIDE SEQUENCE [LARGE SCALE GENOMIC DNA]</scope>
    <source>
        <strain evidence="2">QJT</strain>
        <tissue evidence="2">Leaf</tissue>
    </source>
</reference>
<dbReference type="AlphaFoldDB" id="A0AAP0IXM8"/>
<proteinExistence type="predicted"/>
<keyword evidence="3" id="KW-1185">Reference proteome</keyword>
<name>A0AAP0IXM8_9MAGN</name>
<dbReference type="Proteomes" id="UP001417504">
    <property type="component" value="Unassembled WGS sequence"/>
</dbReference>
<feature type="transmembrane region" description="Helical" evidence="1">
    <location>
        <begin position="7"/>
        <end position="30"/>
    </location>
</feature>
<evidence type="ECO:0000313" key="3">
    <source>
        <dbReference type="Proteomes" id="UP001417504"/>
    </source>
</evidence>
<keyword evidence="1" id="KW-0812">Transmembrane</keyword>
<gene>
    <name evidence="2" type="ORF">Sjap_013185</name>
</gene>
<organism evidence="2 3">
    <name type="scientific">Stephania japonica</name>
    <dbReference type="NCBI Taxonomy" id="461633"/>
    <lineage>
        <taxon>Eukaryota</taxon>
        <taxon>Viridiplantae</taxon>
        <taxon>Streptophyta</taxon>
        <taxon>Embryophyta</taxon>
        <taxon>Tracheophyta</taxon>
        <taxon>Spermatophyta</taxon>
        <taxon>Magnoliopsida</taxon>
        <taxon>Ranunculales</taxon>
        <taxon>Menispermaceae</taxon>
        <taxon>Menispermoideae</taxon>
        <taxon>Cissampelideae</taxon>
        <taxon>Stephania</taxon>
    </lineage>
</organism>